<sequence>MSDRRDLLVAGGGPTGLATALYAARAGLDVTIWEPRAGSIEKACGEGLMPAALAALLDLGVDPLGHDLTGIRYIAGGSEAQASFAAGSGRGVRRTTLHDALRSAVEAAGVPVEQRAVKDIRQDDRQVLVDGVPFGHLIAADGLHSGIRRSLGLDRQARGPVRFGLRTHFEMAPWSSFVEVHWSPRCEAYITPVADDVVGVAVLTSERGPYADHLAQFPQIAERVATVTHDKISGAGPLRQRSTARVAGRVLLVGDASGYIDALTGEGIALGMAHAKAAVEAVAAGRSQDYERTWRIASWRYQALTAGLLRATRVGVVRRTIVPAARRAPWLFDAAVNALAGSPS</sequence>
<organism evidence="2 3">
    <name type="scientific">Allobranchiibius huperziae</name>
    <dbReference type="NCBI Taxonomy" id="1874116"/>
    <lineage>
        <taxon>Bacteria</taxon>
        <taxon>Bacillati</taxon>
        <taxon>Actinomycetota</taxon>
        <taxon>Actinomycetes</taxon>
        <taxon>Micrococcales</taxon>
        <taxon>Dermacoccaceae</taxon>
        <taxon>Allobranchiibius</taxon>
    </lineage>
</organism>
<evidence type="ECO:0000313" key="3">
    <source>
        <dbReference type="Proteomes" id="UP000571817"/>
    </source>
</evidence>
<proteinExistence type="predicted"/>
<gene>
    <name evidence="2" type="ORF">HNR15_002812</name>
</gene>
<comment type="caution">
    <text evidence="2">The sequence shown here is derived from an EMBL/GenBank/DDBJ whole genome shotgun (WGS) entry which is preliminary data.</text>
</comment>
<dbReference type="GO" id="GO:0071949">
    <property type="term" value="F:FAD binding"/>
    <property type="evidence" value="ECO:0007669"/>
    <property type="project" value="InterPro"/>
</dbReference>
<dbReference type="AlphaFoldDB" id="A0A853DIQ6"/>
<keyword evidence="3" id="KW-1185">Reference proteome</keyword>
<evidence type="ECO:0000259" key="1">
    <source>
        <dbReference type="Pfam" id="PF01494"/>
    </source>
</evidence>
<dbReference type="InterPro" id="IPR050407">
    <property type="entry name" value="Geranylgeranyl_reductase"/>
</dbReference>
<reference evidence="2 3" key="1">
    <citation type="submission" date="2020-07" db="EMBL/GenBank/DDBJ databases">
        <title>Sequencing the genomes of 1000 actinobacteria strains.</title>
        <authorList>
            <person name="Klenk H.-P."/>
        </authorList>
    </citation>
    <scope>NUCLEOTIDE SEQUENCE [LARGE SCALE GENOMIC DNA]</scope>
    <source>
        <strain evidence="2 3">DSM 29531</strain>
    </source>
</reference>
<name>A0A853DIQ6_9MICO</name>
<dbReference type="EMBL" id="JACCFW010000001">
    <property type="protein sequence ID" value="NYJ75849.1"/>
    <property type="molecule type" value="Genomic_DNA"/>
</dbReference>
<protein>
    <submittedName>
        <fullName evidence="2">Flavin-dependent dehydrogenase</fullName>
    </submittedName>
</protein>
<dbReference type="Proteomes" id="UP000571817">
    <property type="component" value="Unassembled WGS sequence"/>
</dbReference>
<dbReference type="InterPro" id="IPR036188">
    <property type="entry name" value="FAD/NAD-bd_sf"/>
</dbReference>
<dbReference type="PANTHER" id="PTHR42685:SF19">
    <property type="entry name" value="POSSIBLE OXIDOREDUCTASE"/>
    <property type="match status" value="1"/>
</dbReference>
<dbReference type="RefSeq" id="WP_179482819.1">
    <property type="nucleotide sequence ID" value="NZ_JACCFW010000001.1"/>
</dbReference>
<dbReference type="InterPro" id="IPR002938">
    <property type="entry name" value="FAD-bd"/>
</dbReference>
<dbReference type="PRINTS" id="PR00420">
    <property type="entry name" value="RNGMNOXGNASE"/>
</dbReference>
<feature type="domain" description="FAD-binding" evidence="1">
    <location>
        <begin position="6"/>
        <end position="283"/>
    </location>
</feature>
<dbReference type="Gene3D" id="3.50.50.60">
    <property type="entry name" value="FAD/NAD(P)-binding domain"/>
    <property type="match status" value="1"/>
</dbReference>
<dbReference type="PANTHER" id="PTHR42685">
    <property type="entry name" value="GERANYLGERANYL DIPHOSPHATE REDUCTASE"/>
    <property type="match status" value="1"/>
</dbReference>
<accession>A0A853DIQ6</accession>
<dbReference type="Pfam" id="PF01494">
    <property type="entry name" value="FAD_binding_3"/>
    <property type="match status" value="1"/>
</dbReference>
<evidence type="ECO:0000313" key="2">
    <source>
        <dbReference type="EMBL" id="NYJ75849.1"/>
    </source>
</evidence>
<dbReference type="SUPFAM" id="SSF51905">
    <property type="entry name" value="FAD/NAD(P)-binding domain"/>
    <property type="match status" value="1"/>
</dbReference>